<reference evidence="4" key="2">
    <citation type="submission" date="2013-04" db="EMBL/GenBank/DDBJ databases">
        <title>Genomic mechanisms accounting for the adaptation to parasitism in nematode-trapping fungi.</title>
        <authorList>
            <person name="Ahren D.G."/>
        </authorList>
    </citation>
    <scope>NUCLEOTIDE SEQUENCE [LARGE SCALE GENOMIC DNA]</scope>
    <source>
        <strain evidence="4">CBS 200.50</strain>
    </source>
</reference>
<dbReference type="InterPro" id="IPR001810">
    <property type="entry name" value="F-box_dom"/>
</dbReference>
<dbReference type="PROSITE" id="PS50181">
    <property type="entry name" value="FBOX"/>
    <property type="match status" value="1"/>
</dbReference>
<evidence type="ECO:0000259" key="2">
    <source>
        <dbReference type="PROSITE" id="PS50181"/>
    </source>
</evidence>
<sequence length="330" mass="38034">MKTCDINSLPNELIESVLSFLSIFDLLRAGQVCVLWRAIVTQVKALQYDTFRDDGNAVRLHRLVSREDQQWDPDSTISFQCVVRRGKIRKYILVRQKGDSRSTIDITNHCFLDEKMVYDVPLYEHDNHHQSDANPEGSGSSQQTEKDSAKIKKSKDIDSEDIDVEDTEDEGFYSDDEDFDSNDEDSDSDPGYSSDDALDMPRLHTITNHSCCCETTVMTCRIVNAEFKGNTVREFIEKRWSLFRVRAVAPKKIDELKIKVRGPRDVRYIWPRSNGIITSEFGLKMLVINIEWKPKDLEDYCAEGDCDSTWSSFFRDSTSTYTELDPRSQD</sequence>
<dbReference type="Gene3D" id="1.20.1280.50">
    <property type="match status" value="1"/>
</dbReference>
<dbReference type="Proteomes" id="UP000015100">
    <property type="component" value="Unassembled WGS sequence"/>
</dbReference>
<reference evidence="3 4" key="1">
    <citation type="journal article" date="2013" name="PLoS Genet.">
        <title>Genomic mechanisms accounting for the adaptation to parasitism in nematode-trapping fungi.</title>
        <authorList>
            <person name="Meerupati T."/>
            <person name="Andersson K.M."/>
            <person name="Friman E."/>
            <person name="Kumar D."/>
            <person name="Tunlid A."/>
            <person name="Ahren D."/>
        </authorList>
    </citation>
    <scope>NUCLEOTIDE SEQUENCE [LARGE SCALE GENOMIC DNA]</scope>
    <source>
        <strain evidence="3 4">CBS 200.50</strain>
    </source>
</reference>
<accession>S7ZYS5</accession>
<keyword evidence="4" id="KW-1185">Reference proteome</keyword>
<dbReference type="SUPFAM" id="SSF81383">
    <property type="entry name" value="F-box domain"/>
    <property type="match status" value="1"/>
</dbReference>
<feature type="region of interest" description="Disordered" evidence="1">
    <location>
        <begin position="126"/>
        <end position="199"/>
    </location>
</feature>
<dbReference type="HOGENOM" id="CLU_842044_0_0_1"/>
<evidence type="ECO:0000256" key="1">
    <source>
        <dbReference type="SAM" id="MobiDB-lite"/>
    </source>
</evidence>
<dbReference type="Pfam" id="PF12937">
    <property type="entry name" value="F-box-like"/>
    <property type="match status" value="1"/>
</dbReference>
<protein>
    <recommendedName>
        <fullName evidence="2">F-box domain-containing protein</fullName>
    </recommendedName>
</protein>
<feature type="compositionally biased region" description="Acidic residues" evidence="1">
    <location>
        <begin position="158"/>
        <end position="188"/>
    </location>
</feature>
<dbReference type="EMBL" id="AQGS01001094">
    <property type="protein sequence ID" value="EPS35604.1"/>
    <property type="molecule type" value="Genomic_DNA"/>
</dbReference>
<evidence type="ECO:0000313" key="4">
    <source>
        <dbReference type="Proteomes" id="UP000015100"/>
    </source>
</evidence>
<organism evidence="3 4">
    <name type="scientific">Dactylellina haptotyla (strain CBS 200.50)</name>
    <name type="common">Nematode-trapping fungus</name>
    <name type="synonym">Monacrosporium haptotylum</name>
    <dbReference type="NCBI Taxonomy" id="1284197"/>
    <lineage>
        <taxon>Eukaryota</taxon>
        <taxon>Fungi</taxon>
        <taxon>Dikarya</taxon>
        <taxon>Ascomycota</taxon>
        <taxon>Pezizomycotina</taxon>
        <taxon>Orbiliomycetes</taxon>
        <taxon>Orbiliales</taxon>
        <taxon>Orbiliaceae</taxon>
        <taxon>Dactylellina</taxon>
    </lineage>
</organism>
<evidence type="ECO:0000313" key="3">
    <source>
        <dbReference type="EMBL" id="EPS35604.1"/>
    </source>
</evidence>
<name>S7ZYS5_DACHA</name>
<proteinExistence type="predicted"/>
<feature type="domain" description="F-box" evidence="2">
    <location>
        <begin position="3"/>
        <end position="51"/>
    </location>
</feature>
<gene>
    <name evidence="3" type="ORF">H072_10960</name>
</gene>
<feature type="compositionally biased region" description="Basic and acidic residues" evidence="1">
    <location>
        <begin position="144"/>
        <end position="157"/>
    </location>
</feature>
<comment type="caution">
    <text evidence="3">The sequence shown here is derived from an EMBL/GenBank/DDBJ whole genome shotgun (WGS) entry which is preliminary data.</text>
</comment>
<dbReference type="OrthoDB" id="3800738at2759"/>
<dbReference type="InterPro" id="IPR036047">
    <property type="entry name" value="F-box-like_dom_sf"/>
</dbReference>
<dbReference type="SMART" id="SM00256">
    <property type="entry name" value="FBOX"/>
    <property type="match status" value="1"/>
</dbReference>
<dbReference type="AlphaFoldDB" id="S7ZYS5"/>